<name>A0ABQ8JSJ8_DERPT</name>
<gene>
    <name evidence="1" type="ORF">DERP_004795</name>
</gene>
<comment type="caution">
    <text evidence="1">The sequence shown here is derived from an EMBL/GenBank/DDBJ whole genome shotgun (WGS) entry which is preliminary data.</text>
</comment>
<organism evidence="1 2">
    <name type="scientific">Dermatophagoides pteronyssinus</name>
    <name type="common">European house dust mite</name>
    <dbReference type="NCBI Taxonomy" id="6956"/>
    <lineage>
        <taxon>Eukaryota</taxon>
        <taxon>Metazoa</taxon>
        <taxon>Ecdysozoa</taxon>
        <taxon>Arthropoda</taxon>
        <taxon>Chelicerata</taxon>
        <taxon>Arachnida</taxon>
        <taxon>Acari</taxon>
        <taxon>Acariformes</taxon>
        <taxon>Sarcoptiformes</taxon>
        <taxon>Astigmata</taxon>
        <taxon>Psoroptidia</taxon>
        <taxon>Analgoidea</taxon>
        <taxon>Pyroglyphidae</taxon>
        <taxon>Dermatophagoidinae</taxon>
        <taxon>Dermatophagoides</taxon>
    </lineage>
</organism>
<keyword evidence="2" id="KW-1185">Reference proteome</keyword>
<proteinExistence type="predicted"/>
<dbReference type="Proteomes" id="UP000887458">
    <property type="component" value="Unassembled WGS sequence"/>
</dbReference>
<evidence type="ECO:0000313" key="1">
    <source>
        <dbReference type="EMBL" id="KAH9425581.1"/>
    </source>
</evidence>
<sequence>MFVSFNIYMPKENFRCLRTSKTHEDYWFGWSFQLDLSSSTL</sequence>
<evidence type="ECO:0000313" key="2">
    <source>
        <dbReference type="Proteomes" id="UP000887458"/>
    </source>
</evidence>
<reference evidence="1 2" key="1">
    <citation type="journal article" date="2018" name="J. Allergy Clin. Immunol.">
        <title>High-quality assembly of Dermatophagoides pteronyssinus genome and transcriptome reveals a wide range of novel allergens.</title>
        <authorList>
            <person name="Liu X.Y."/>
            <person name="Yang K.Y."/>
            <person name="Wang M.Q."/>
            <person name="Kwok J.S."/>
            <person name="Zeng X."/>
            <person name="Yang Z."/>
            <person name="Xiao X.J."/>
            <person name="Lau C.P."/>
            <person name="Li Y."/>
            <person name="Huang Z.M."/>
            <person name="Ba J.G."/>
            <person name="Yim A.K."/>
            <person name="Ouyang C.Y."/>
            <person name="Ngai S.M."/>
            <person name="Chan T.F."/>
            <person name="Leung E.L."/>
            <person name="Liu L."/>
            <person name="Liu Z.G."/>
            <person name="Tsui S.K."/>
        </authorList>
    </citation>
    <scope>NUCLEOTIDE SEQUENCE [LARGE SCALE GENOMIC DNA]</scope>
    <source>
        <strain evidence="1">Derp</strain>
    </source>
</reference>
<protein>
    <submittedName>
        <fullName evidence="1">Uncharacterized protein</fullName>
    </submittedName>
</protein>
<dbReference type="EMBL" id="NJHN03000017">
    <property type="protein sequence ID" value="KAH9425581.1"/>
    <property type="molecule type" value="Genomic_DNA"/>
</dbReference>
<accession>A0ABQ8JSJ8</accession>
<reference evidence="1 2" key="2">
    <citation type="journal article" date="2022" name="Mol. Biol. Evol.">
        <title>Comparative Genomics Reveals Insights into the Divergent Evolution of Astigmatic Mites and Household Pest Adaptations.</title>
        <authorList>
            <person name="Xiong Q."/>
            <person name="Wan A.T."/>
            <person name="Liu X."/>
            <person name="Fung C.S."/>
            <person name="Xiao X."/>
            <person name="Malainual N."/>
            <person name="Hou J."/>
            <person name="Wang L."/>
            <person name="Wang M."/>
            <person name="Yang K.Y."/>
            <person name="Cui Y."/>
            <person name="Leung E.L."/>
            <person name="Nong W."/>
            <person name="Shin S.K."/>
            <person name="Au S.W."/>
            <person name="Jeong K.Y."/>
            <person name="Chew F.T."/>
            <person name="Hui J.H."/>
            <person name="Leung T.F."/>
            <person name="Tungtrongchitr A."/>
            <person name="Zhong N."/>
            <person name="Liu Z."/>
            <person name="Tsui S.K."/>
        </authorList>
    </citation>
    <scope>NUCLEOTIDE SEQUENCE [LARGE SCALE GENOMIC DNA]</scope>
    <source>
        <strain evidence="1">Derp</strain>
    </source>
</reference>